<organism evidence="4 5">
    <name type="scientific">Pyronema omphalodes (strain CBS 100304)</name>
    <name type="common">Pyronema confluens</name>
    <dbReference type="NCBI Taxonomy" id="1076935"/>
    <lineage>
        <taxon>Eukaryota</taxon>
        <taxon>Fungi</taxon>
        <taxon>Dikarya</taxon>
        <taxon>Ascomycota</taxon>
        <taxon>Pezizomycotina</taxon>
        <taxon>Pezizomycetes</taxon>
        <taxon>Pezizales</taxon>
        <taxon>Pyronemataceae</taxon>
        <taxon>Pyronema</taxon>
    </lineage>
</organism>
<keyword evidence="2" id="KW-1133">Transmembrane helix</keyword>
<feature type="signal peptide" evidence="3">
    <location>
        <begin position="1"/>
        <end position="20"/>
    </location>
</feature>
<feature type="compositionally biased region" description="Low complexity" evidence="1">
    <location>
        <begin position="77"/>
        <end position="91"/>
    </location>
</feature>
<dbReference type="AlphaFoldDB" id="U4LN50"/>
<evidence type="ECO:0000256" key="3">
    <source>
        <dbReference type="SAM" id="SignalP"/>
    </source>
</evidence>
<evidence type="ECO:0000256" key="1">
    <source>
        <dbReference type="SAM" id="MobiDB-lite"/>
    </source>
</evidence>
<keyword evidence="5" id="KW-1185">Reference proteome</keyword>
<keyword evidence="2" id="KW-0812">Transmembrane</keyword>
<reference evidence="4 5" key="1">
    <citation type="journal article" date="2013" name="PLoS Genet.">
        <title>The genome and development-dependent transcriptomes of Pyronema confluens: a window into fungal evolution.</title>
        <authorList>
            <person name="Traeger S."/>
            <person name="Altegoer F."/>
            <person name="Freitag M."/>
            <person name="Gabaldon T."/>
            <person name="Kempken F."/>
            <person name="Kumar A."/>
            <person name="Marcet-Houben M."/>
            <person name="Poggeler S."/>
            <person name="Stajich J.E."/>
            <person name="Nowrousian M."/>
        </authorList>
    </citation>
    <scope>NUCLEOTIDE SEQUENCE [LARGE SCALE GENOMIC DNA]</scope>
    <source>
        <strain evidence="5">CBS 100304</strain>
        <tissue evidence="4">Vegetative mycelium</tissue>
    </source>
</reference>
<protein>
    <submittedName>
        <fullName evidence="4">Uncharacterized protein</fullName>
    </submittedName>
</protein>
<accession>U4LN50</accession>
<keyword evidence="3" id="KW-0732">Signal</keyword>
<name>U4LN50_PYROM</name>
<evidence type="ECO:0000313" key="4">
    <source>
        <dbReference type="EMBL" id="CCX33012.1"/>
    </source>
</evidence>
<sequence>MRATSFISIVIFAIASVAVAHDNTAEHGIPGHVHSEMERDGSTYHEHAVARGVSINHDEYTPVEVIETPSAHLMARAAPSTTSSAAVSKPSETPKKTSNAGMAYPPVAIVAAFVAVVCGAFIV</sequence>
<evidence type="ECO:0000313" key="5">
    <source>
        <dbReference type="Proteomes" id="UP000018144"/>
    </source>
</evidence>
<dbReference type="EMBL" id="HF935976">
    <property type="protein sequence ID" value="CCX33012.1"/>
    <property type="molecule type" value="Genomic_DNA"/>
</dbReference>
<gene>
    <name evidence="4" type="ORF">PCON_14037</name>
</gene>
<proteinExistence type="predicted"/>
<dbReference type="Proteomes" id="UP000018144">
    <property type="component" value="Unassembled WGS sequence"/>
</dbReference>
<feature type="region of interest" description="Disordered" evidence="1">
    <location>
        <begin position="77"/>
        <end position="99"/>
    </location>
</feature>
<evidence type="ECO:0000256" key="2">
    <source>
        <dbReference type="SAM" id="Phobius"/>
    </source>
</evidence>
<feature type="transmembrane region" description="Helical" evidence="2">
    <location>
        <begin position="103"/>
        <end position="122"/>
    </location>
</feature>
<keyword evidence="2" id="KW-0472">Membrane</keyword>
<feature type="chain" id="PRO_5004652491" evidence="3">
    <location>
        <begin position="21"/>
        <end position="123"/>
    </location>
</feature>